<keyword evidence="2" id="KW-1133">Transmembrane helix</keyword>
<keyword evidence="1" id="KW-0802">TPR repeat</keyword>
<feature type="transmembrane region" description="Helical" evidence="2">
    <location>
        <begin position="21"/>
        <end position="42"/>
    </location>
</feature>
<feature type="repeat" description="TPR" evidence="1">
    <location>
        <begin position="406"/>
        <end position="439"/>
    </location>
</feature>
<organism evidence="3 4">
    <name type="scientific">Dyella flagellata</name>
    <dbReference type="NCBI Taxonomy" id="1867833"/>
    <lineage>
        <taxon>Bacteria</taxon>
        <taxon>Pseudomonadati</taxon>
        <taxon>Pseudomonadota</taxon>
        <taxon>Gammaproteobacteria</taxon>
        <taxon>Lysobacterales</taxon>
        <taxon>Rhodanobacteraceae</taxon>
        <taxon>Dyella</taxon>
    </lineage>
</organism>
<keyword evidence="2" id="KW-0472">Membrane</keyword>
<name>A0ABQ5XFF1_9GAMM</name>
<dbReference type="PROSITE" id="PS50005">
    <property type="entry name" value="TPR"/>
    <property type="match status" value="1"/>
</dbReference>
<dbReference type="RefSeq" id="WP_284333686.1">
    <property type="nucleotide sequence ID" value="NZ_BSOA01000048.1"/>
</dbReference>
<dbReference type="Proteomes" id="UP001156627">
    <property type="component" value="Unassembled WGS sequence"/>
</dbReference>
<dbReference type="InterPro" id="IPR011990">
    <property type="entry name" value="TPR-like_helical_dom_sf"/>
</dbReference>
<evidence type="ECO:0000313" key="3">
    <source>
        <dbReference type="EMBL" id="GLQ90262.1"/>
    </source>
</evidence>
<protein>
    <recommendedName>
        <fullName evidence="5">Tetratricopeptide repeat-containing protein</fullName>
    </recommendedName>
</protein>
<reference evidence="4" key="1">
    <citation type="journal article" date="2019" name="Int. J. Syst. Evol. Microbiol.">
        <title>The Global Catalogue of Microorganisms (GCM) 10K type strain sequencing project: providing services to taxonomists for standard genome sequencing and annotation.</title>
        <authorList>
            <consortium name="The Broad Institute Genomics Platform"/>
            <consortium name="The Broad Institute Genome Sequencing Center for Infectious Disease"/>
            <person name="Wu L."/>
            <person name="Ma J."/>
        </authorList>
    </citation>
    <scope>NUCLEOTIDE SEQUENCE [LARGE SCALE GENOMIC DNA]</scope>
    <source>
        <strain evidence="4">NBRC 111981</strain>
    </source>
</reference>
<evidence type="ECO:0000256" key="2">
    <source>
        <dbReference type="SAM" id="Phobius"/>
    </source>
</evidence>
<dbReference type="SUPFAM" id="SSF48452">
    <property type="entry name" value="TPR-like"/>
    <property type="match status" value="1"/>
</dbReference>
<dbReference type="Gene3D" id="1.25.40.10">
    <property type="entry name" value="Tetratricopeptide repeat domain"/>
    <property type="match status" value="1"/>
</dbReference>
<proteinExistence type="predicted"/>
<evidence type="ECO:0008006" key="5">
    <source>
        <dbReference type="Google" id="ProtNLM"/>
    </source>
</evidence>
<dbReference type="EMBL" id="BSOA01000048">
    <property type="protein sequence ID" value="GLQ90262.1"/>
    <property type="molecule type" value="Genomic_DNA"/>
</dbReference>
<dbReference type="InterPro" id="IPR019734">
    <property type="entry name" value="TPR_rpt"/>
</dbReference>
<keyword evidence="2" id="KW-0812">Transmembrane</keyword>
<accession>A0ABQ5XFF1</accession>
<evidence type="ECO:0000313" key="4">
    <source>
        <dbReference type="Proteomes" id="UP001156627"/>
    </source>
</evidence>
<evidence type="ECO:0000256" key="1">
    <source>
        <dbReference type="PROSITE-ProRule" id="PRU00339"/>
    </source>
</evidence>
<sequence length="531" mass="58536">MQGNGKELGQAGRAEQPRNGVRLAIATILTVLALLLVLRAWANWHDTHRTQQVNSDYTAFMAGVSQAEGIADPLERCLHYPNIPGTHWHDDSTRAYCRLRNQHSLSQAEIAALLAQGKANEVDKAFQGYLDAQLHGSPQPGVLDIAFYAAGFDHADANARKIIDQWKQQAPSSAFALTASGMQYLEAAQAARGEGWSSDLTDSQVAGMKAQLVLARKDLDQAVSLLPAITPAYGEMIYAAALSGDDAYMYQAAEAGLRVDPANFKIRVQMMNLAQPKWGGMFGGVREQRHEASALVARNPLLRMVASMPAFYSATCDCGYTPFESLKKVLAAADDNVSYSDLNDLAYVANDKDPHLAIELYSQSLRFNPTDADVLQWRAELMRKLGDANGAVQSILRMAQRFSDNNGIALALGTIYAETGHTKEAEDTYKAILLREPDTERAMALLGDLYNHAGHQPEKAKALADTLISHYPDNADGYIVRACYLMDHDLPGRYETIHYFIDHFGDRSEFRAQVAEMRTYLVKHPEKIGQE</sequence>
<gene>
    <name evidence="3" type="ORF">GCM10007898_38370</name>
</gene>
<comment type="caution">
    <text evidence="3">The sequence shown here is derived from an EMBL/GenBank/DDBJ whole genome shotgun (WGS) entry which is preliminary data.</text>
</comment>
<keyword evidence="4" id="KW-1185">Reference proteome</keyword>